<feature type="domain" description="NAD-dependent epimerase/dehydratase" evidence="5">
    <location>
        <begin position="28"/>
        <end position="270"/>
    </location>
</feature>
<evidence type="ECO:0000259" key="5">
    <source>
        <dbReference type="Pfam" id="PF01370"/>
    </source>
</evidence>
<dbReference type="InterPro" id="IPR036291">
    <property type="entry name" value="NAD(P)-bd_dom_sf"/>
</dbReference>
<dbReference type="Proteomes" id="UP000886890">
    <property type="component" value="Unassembled WGS sequence"/>
</dbReference>
<comment type="caution">
    <text evidence="6">The sequence shown here is derived from an EMBL/GenBank/DDBJ whole genome shotgun (WGS) entry which is preliminary data.</text>
</comment>
<dbReference type="PANTHER" id="PTHR43078:SF6">
    <property type="entry name" value="UDP-GLUCURONIC ACID DECARBOXYLASE 1"/>
    <property type="match status" value="1"/>
</dbReference>
<keyword evidence="3" id="KW-0520">NAD</keyword>
<accession>A0A9D2BIX1</accession>
<dbReference type="AlphaFoldDB" id="A0A9D2BIX1"/>
<sequence length="353" mass="40319">MESLKRKDMENICREQAIPWERLRGKSIFITGATGLIGKTLVHALQHKNRMDHLNCRILVYVRNRKKAERLFGEESAELRIYTGDITEKPTIGEPVHFIVHGASQTSSGAFVKEPVETIHTSVTGTDQMLKLAAEKKVEGFLYLSSMEVYGAPETDEKIREDHSTDLDPMSVRSSYPESKRMCECLCASYCREYQVPARILRLTQTFGPGVDYHDERIFAEFARCVIEERDIVLHTEGKTKRSYLYTADAVTAILTVLLNGRDQEAYNAANEESYCSIYEMACMVAETFGGDKTRVRIRIPQDLEKFGYAPTLHMNLDTEKLRELGWKPKYSLDQCFAQMIQDMKNQEEEPGA</sequence>
<dbReference type="GO" id="GO:0048040">
    <property type="term" value="F:UDP-glucuronate decarboxylase activity"/>
    <property type="evidence" value="ECO:0007669"/>
    <property type="project" value="TreeGrafter"/>
</dbReference>
<dbReference type="GO" id="GO:0005737">
    <property type="term" value="C:cytoplasm"/>
    <property type="evidence" value="ECO:0007669"/>
    <property type="project" value="TreeGrafter"/>
</dbReference>
<dbReference type="GO" id="GO:0070403">
    <property type="term" value="F:NAD+ binding"/>
    <property type="evidence" value="ECO:0007669"/>
    <property type="project" value="InterPro"/>
</dbReference>
<comment type="cofactor">
    <cofactor evidence="1">
        <name>NAD(+)</name>
        <dbReference type="ChEBI" id="CHEBI:57540"/>
    </cofactor>
</comment>
<dbReference type="InterPro" id="IPR044516">
    <property type="entry name" value="UXS-like"/>
</dbReference>
<dbReference type="InterPro" id="IPR001509">
    <property type="entry name" value="Epimerase_deHydtase"/>
</dbReference>
<reference evidence="6" key="1">
    <citation type="journal article" date="2021" name="PeerJ">
        <title>Extensive microbial diversity within the chicken gut microbiome revealed by metagenomics and culture.</title>
        <authorList>
            <person name="Gilroy R."/>
            <person name="Ravi A."/>
            <person name="Getino M."/>
            <person name="Pursley I."/>
            <person name="Horton D.L."/>
            <person name="Alikhan N.F."/>
            <person name="Baker D."/>
            <person name="Gharbi K."/>
            <person name="Hall N."/>
            <person name="Watson M."/>
            <person name="Adriaenssens E.M."/>
            <person name="Foster-Nyarko E."/>
            <person name="Jarju S."/>
            <person name="Secka A."/>
            <person name="Antonio M."/>
            <person name="Oren A."/>
            <person name="Chaudhuri R.R."/>
            <person name="La Ragione R."/>
            <person name="Hildebrand F."/>
            <person name="Pallen M.J."/>
        </authorList>
    </citation>
    <scope>NUCLEOTIDE SEQUENCE</scope>
    <source>
        <strain evidence="6">CHK183-1962</strain>
    </source>
</reference>
<dbReference type="SUPFAM" id="SSF51735">
    <property type="entry name" value="NAD(P)-binding Rossmann-fold domains"/>
    <property type="match status" value="1"/>
</dbReference>
<reference evidence="6" key="2">
    <citation type="submission" date="2021-04" db="EMBL/GenBank/DDBJ databases">
        <authorList>
            <person name="Gilroy R."/>
        </authorList>
    </citation>
    <scope>NUCLEOTIDE SEQUENCE</scope>
    <source>
        <strain evidence="6">CHK183-1962</strain>
    </source>
</reference>
<keyword evidence="4" id="KW-0456">Lyase</keyword>
<dbReference type="EMBL" id="DXEK01000154">
    <property type="protein sequence ID" value="HIX77758.1"/>
    <property type="molecule type" value="Genomic_DNA"/>
</dbReference>
<gene>
    <name evidence="6" type="ORF">H9734_09235</name>
</gene>
<evidence type="ECO:0000256" key="1">
    <source>
        <dbReference type="ARBA" id="ARBA00001911"/>
    </source>
</evidence>
<dbReference type="Gene3D" id="3.40.50.720">
    <property type="entry name" value="NAD(P)-binding Rossmann-like Domain"/>
    <property type="match status" value="1"/>
</dbReference>
<evidence type="ECO:0000313" key="7">
    <source>
        <dbReference type="Proteomes" id="UP000886890"/>
    </source>
</evidence>
<keyword evidence="2" id="KW-0210">Decarboxylase</keyword>
<evidence type="ECO:0000256" key="2">
    <source>
        <dbReference type="ARBA" id="ARBA00022793"/>
    </source>
</evidence>
<organism evidence="6 7">
    <name type="scientific">Candidatus Fusicatenibacter merdavium</name>
    <dbReference type="NCBI Taxonomy" id="2838600"/>
    <lineage>
        <taxon>Bacteria</taxon>
        <taxon>Bacillati</taxon>
        <taxon>Bacillota</taxon>
        <taxon>Clostridia</taxon>
        <taxon>Lachnospirales</taxon>
        <taxon>Lachnospiraceae</taxon>
        <taxon>Fusicatenibacter</taxon>
    </lineage>
</organism>
<dbReference type="PANTHER" id="PTHR43078">
    <property type="entry name" value="UDP-GLUCURONIC ACID DECARBOXYLASE-RELATED"/>
    <property type="match status" value="1"/>
</dbReference>
<dbReference type="Pfam" id="PF01370">
    <property type="entry name" value="Epimerase"/>
    <property type="match status" value="1"/>
</dbReference>
<protein>
    <submittedName>
        <fullName evidence="6">NAD(P)-dependent oxidoreductase</fullName>
    </submittedName>
</protein>
<evidence type="ECO:0000256" key="3">
    <source>
        <dbReference type="ARBA" id="ARBA00023027"/>
    </source>
</evidence>
<proteinExistence type="predicted"/>
<evidence type="ECO:0000313" key="6">
    <source>
        <dbReference type="EMBL" id="HIX77758.1"/>
    </source>
</evidence>
<evidence type="ECO:0000256" key="4">
    <source>
        <dbReference type="ARBA" id="ARBA00023239"/>
    </source>
</evidence>
<name>A0A9D2BIX1_9FIRM</name>
<dbReference type="GO" id="GO:0042732">
    <property type="term" value="P:D-xylose metabolic process"/>
    <property type="evidence" value="ECO:0007669"/>
    <property type="project" value="InterPro"/>
</dbReference>